<dbReference type="RefSeq" id="WP_072919458.1">
    <property type="nucleotide sequence ID" value="NZ_FRDM01000016.1"/>
</dbReference>
<feature type="transmembrane region" description="Helical" evidence="2">
    <location>
        <begin position="62"/>
        <end position="85"/>
    </location>
</feature>
<evidence type="ECO:0000256" key="2">
    <source>
        <dbReference type="SAM" id="Phobius"/>
    </source>
</evidence>
<evidence type="ECO:0000256" key="1">
    <source>
        <dbReference type="SAM" id="MobiDB-lite"/>
    </source>
</evidence>
<evidence type="ECO:0000313" key="4">
    <source>
        <dbReference type="Proteomes" id="UP000184428"/>
    </source>
</evidence>
<protein>
    <submittedName>
        <fullName evidence="3">Uncharacterized protein</fullName>
    </submittedName>
</protein>
<dbReference type="Proteomes" id="UP000184428">
    <property type="component" value="Unassembled WGS sequence"/>
</dbReference>
<feature type="transmembrane region" description="Helical" evidence="2">
    <location>
        <begin position="92"/>
        <end position="114"/>
    </location>
</feature>
<name>A0A1M7UEX4_9ACTN</name>
<feature type="transmembrane region" description="Helical" evidence="2">
    <location>
        <begin position="120"/>
        <end position="139"/>
    </location>
</feature>
<evidence type="ECO:0000313" key="3">
    <source>
        <dbReference type="EMBL" id="SHN81601.1"/>
    </source>
</evidence>
<keyword evidence="2" id="KW-1133">Transmembrane helix</keyword>
<accession>A0A1M7UEX4</accession>
<proteinExistence type="predicted"/>
<sequence>MSSTGRPEPPDRGPLGRFGAPVGQGSQRPPHVLVATVAGFLEAGLLVLAALAYFLASVREPSFVVFGAVFLGLFLACLLGSVQVLRGRNRAVLMVAGGVAAAIALVLIAISVAGGTGFDAFSALVVLLGVAAVVLLLQAPSRDWFAARRER</sequence>
<dbReference type="AlphaFoldDB" id="A0A1M7UEX4"/>
<feature type="region of interest" description="Disordered" evidence="1">
    <location>
        <begin position="1"/>
        <end position="26"/>
    </location>
</feature>
<organism evidence="3 4">
    <name type="scientific">Geodermatophilus obscurus</name>
    <dbReference type="NCBI Taxonomy" id="1861"/>
    <lineage>
        <taxon>Bacteria</taxon>
        <taxon>Bacillati</taxon>
        <taxon>Actinomycetota</taxon>
        <taxon>Actinomycetes</taxon>
        <taxon>Geodermatophilales</taxon>
        <taxon>Geodermatophilaceae</taxon>
        <taxon>Geodermatophilus</taxon>
    </lineage>
</organism>
<keyword evidence="2" id="KW-0812">Transmembrane</keyword>
<keyword evidence="2" id="KW-0472">Membrane</keyword>
<gene>
    <name evidence="3" type="ORF">SAMN05660350_03124</name>
</gene>
<feature type="transmembrane region" description="Helical" evidence="2">
    <location>
        <begin position="32"/>
        <end position="56"/>
    </location>
</feature>
<dbReference type="EMBL" id="FRDM01000016">
    <property type="protein sequence ID" value="SHN81601.1"/>
    <property type="molecule type" value="Genomic_DNA"/>
</dbReference>
<reference evidence="3 4" key="1">
    <citation type="submission" date="2016-12" db="EMBL/GenBank/DDBJ databases">
        <authorList>
            <person name="Song W.-J."/>
            <person name="Kurnit D.M."/>
        </authorList>
    </citation>
    <scope>NUCLEOTIDE SEQUENCE [LARGE SCALE GENOMIC DNA]</scope>
    <source>
        <strain evidence="3 4">DSM 43162</strain>
    </source>
</reference>